<sequence length="179" mass="19097">MATAAALAFGLAACGGSSGPKNKNGDGTAVAFAVGQRKPFPMLSGTTLDGAKLDLNTFKGKVMVVNLWGSWCPPCQREAPYLEHAYEAYKDKGVQFVGIDTRDDQAQARAFVADKQIGYPNLVDGDDESLLTKLVGITSLQNVPSTIIVDKDGKIAWRALREVTYDEVAAALDTVVTQK</sequence>
<keyword evidence="8" id="KW-1185">Reference proteome</keyword>
<dbReference type="PROSITE" id="PS51352">
    <property type="entry name" value="THIOREDOXIN_2"/>
    <property type="match status" value="1"/>
</dbReference>
<dbReference type="InterPro" id="IPR036249">
    <property type="entry name" value="Thioredoxin-like_sf"/>
</dbReference>
<evidence type="ECO:0000313" key="8">
    <source>
        <dbReference type="Proteomes" id="UP001499854"/>
    </source>
</evidence>
<evidence type="ECO:0000256" key="4">
    <source>
        <dbReference type="ARBA" id="ARBA00023157"/>
    </source>
</evidence>
<organism evidence="7 8">
    <name type="scientific">Catenulispora subtropica</name>
    <dbReference type="NCBI Taxonomy" id="450798"/>
    <lineage>
        <taxon>Bacteria</taxon>
        <taxon>Bacillati</taxon>
        <taxon>Actinomycetota</taxon>
        <taxon>Actinomycetes</taxon>
        <taxon>Catenulisporales</taxon>
        <taxon>Catenulisporaceae</taxon>
        <taxon>Catenulispora</taxon>
    </lineage>
</organism>
<dbReference type="Gene3D" id="3.40.30.10">
    <property type="entry name" value="Glutaredoxin"/>
    <property type="match status" value="1"/>
</dbReference>
<comment type="caution">
    <text evidence="7">The sequence shown here is derived from an EMBL/GenBank/DDBJ whole genome shotgun (WGS) entry which is preliminary data.</text>
</comment>
<evidence type="ECO:0000256" key="3">
    <source>
        <dbReference type="ARBA" id="ARBA00022968"/>
    </source>
</evidence>
<dbReference type="Proteomes" id="UP001499854">
    <property type="component" value="Unassembled WGS sequence"/>
</dbReference>
<name>A0ABN2S3Y8_9ACTN</name>
<feature type="domain" description="Thioredoxin" evidence="6">
    <location>
        <begin position="34"/>
        <end position="177"/>
    </location>
</feature>
<evidence type="ECO:0000256" key="1">
    <source>
        <dbReference type="ARBA" id="ARBA00004196"/>
    </source>
</evidence>
<keyword evidence="4" id="KW-1015">Disulfide bond</keyword>
<dbReference type="InterPro" id="IPR017937">
    <property type="entry name" value="Thioredoxin_CS"/>
</dbReference>
<comment type="subcellular location">
    <subcellularLocation>
        <location evidence="1">Cell envelope</location>
    </subcellularLocation>
</comment>
<dbReference type="InterPro" id="IPR013766">
    <property type="entry name" value="Thioredoxin_domain"/>
</dbReference>
<dbReference type="CDD" id="cd02966">
    <property type="entry name" value="TlpA_like_family"/>
    <property type="match status" value="1"/>
</dbReference>
<evidence type="ECO:0000256" key="2">
    <source>
        <dbReference type="ARBA" id="ARBA00022748"/>
    </source>
</evidence>
<evidence type="ECO:0000256" key="5">
    <source>
        <dbReference type="ARBA" id="ARBA00023284"/>
    </source>
</evidence>
<dbReference type="InterPro" id="IPR013740">
    <property type="entry name" value="Redoxin"/>
</dbReference>
<dbReference type="PROSITE" id="PS00194">
    <property type="entry name" value="THIOREDOXIN_1"/>
    <property type="match status" value="1"/>
</dbReference>
<keyword evidence="3" id="KW-0812">Transmembrane</keyword>
<gene>
    <name evidence="7" type="ORF">GCM10009838_46330</name>
</gene>
<evidence type="ECO:0000259" key="6">
    <source>
        <dbReference type="PROSITE" id="PS51352"/>
    </source>
</evidence>
<dbReference type="InterPro" id="IPR050553">
    <property type="entry name" value="Thioredoxin_ResA/DsbE_sf"/>
</dbReference>
<evidence type="ECO:0000313" key="7">
    <source>
        <dbReference type="EMBL" id="GAA1979939.1"/>
    </source>
</evidence>
<keyword evidence="3" id="KW-0735">Signal-anchor</keyword>
<accession>A0ABN2S3Y8</accession>
<dbReference type="SUPFAM" id="SSF52833">
    <property type="entry name" value="Thioredoxin-like"/>
    <property type="match status" value="1"/>
</dbReference>
<keyword evidence="5" id="KW-0676">Redox-active center</keyword>
<dbReference type="Pfam" id="PF08534">
    <property type="entry name" value="Redoxin"/>
    <property type="match status" value="1"/>
</dbReference>
<proteinExistence type="predicted"/>
<keyword evidence="2" id="KW-0201">Cytochrome c-type biogenesis</keyword>
<dbReference type="EMBL" id="BAAAQM010000026">
    <property type="protein sequence ID" value="GAA1979939.1"/>
    <property type="molecule type" value="Genomic_DNA"/>
</dbReference>
<dbReference type="PANTHER" id="PTHR42852:SF6">
    <property type="entry name" value="THIOL:DISULFIDE INTERCHANGE PROTEIN DSBE"/>
    <property type="match status" value="1"/>
</dbReference>
<protein>
    <submittedName>
        <fullName evidence="7">TlpA disulfide reductase family protein</fullName>
    </submittedName>
</protein>
<reference evidence="7 8" key="1">
    <citation type="journal article" date="2019" name="Int. J. Syst. Evol. Microbiol.">
        <title>The Global Catalogue of Microorganisms (GCM) 10K type strain sequencing project: providing services to taxonomists for standard genome sequencing and annotation.</title>
        <authorList>
            <consortium name="The Broad Institute Genomics Platform"/>
            <consortium name="The Broad Institute Genome Sequencing Center for Infectious Disease"/>
            <person name="Wu L."/>
            <person name="Ma J."/>
        </authorList>
    </citation>
    <scope>NUCLEOTIDE SEQUENCE [LARGE SCALE GENOMIC DNA]</scope>
    <source>
        <strain evidence="7 8">JCM 16013</strain>
    </source>
</reference>
<dbReference type="PANTHER" id="PTHR42852">
    <property type="entry name" value="THIOL:DISULFIDE INTERCHANGE PROTEIN DSBE"/>
    <property type="match status" value="1"/>
</dbReference>